<feature type="domain" description="ABC transporter" evidence="8">
    <location>
        <begin position="270"/>
        <end position="467"/>
    </location>
</feature>
<dbReference type="PANTHER" id="PTHR43297:SF7">
    <property type="entry name" value="D,D-DIPEPTIDE TRANSPORT ATP-BINDING PROTEIN DDPD-RELATED"/>
    <property type="match status" value="1"/>
</dbReference>
<dbReference type="GO" id="GO:0005524">
    <property type="term" value="F:ATP binding"/>
    <property type="evidence" value="ECO:0007669"/>
    <property type="project" value="UniProtKB-KW"/>
</dbReference>
<dbReference type="GO" id="GO:0005886">
    <property type="term" value="C:plasma membrane"/>
    <property type="evidence" value="ECO:0007669"/>
    <property type="project" value="UniProtKB-SubCell"/>
</dbReference>
<dbReference type="PROSITE" id="PS50893">
    <property type="entry name" value="ABC_TRANSPORTER_2"/>
    <property type="match status" value="2"/>
</dbReference>
<dbReference type="GO" id="GO:0016887">
    <property type="term" value="F:ATP hydrolysis activity"/>
    <property type="evidence" value="ECO:0007669"/>
    <property type="project" value="InterPro"/>
</dbReference>
<keyword evidence="6" id="KW-0067">ATP-binding</keyword>
<keyword evidence="4" id="KW-1003">Cell membrane</keyword>
<feature type="domain" description="ABC transporter" evidence="8">
    <location>
        <begin position="5"/>
        <end position="245"/>
    </location>
</feature>
<dbReference type="InterPro" id="IPR027417">
    <property type="entry name" value="P-loop_NTPase"/>
</dbReference>
<comment type="subcellular location">
    <subcellularLocation>
        <location evidence="1">Cell inner membrane</location>
        <topology evidence="1">Peripheral membrane protein</topology>
    </subcellularLocation>
</comment>
<dbReference type="InterPro" id="IPR003593">
    <property type="entry name" value="AAA+_ATPase"/>
</dbReference>
<accession>A0A0C4WRT8</accession>
<dbReference type="InterPro" id="IPR017871">
    <property type="entry name" value="ABC_transporter-like_CS"/>
</dbReference>
<dbReference type="HOGENOM" id="CLU_000604_86_2_6"/>
<protein>
    <submittedName>
        <fullName evidence="9">ATP binding protein of ABC transporter</fullName>
    </submittedName>
</protein>
<keyword evidence="5" id="KW-0547">Nucleotide-binding</keyword>
<gene>
    <name evidence="9" type="ORF">Achr_40510</name>
</gene>
<dbReference type="Proteomes" id="UP000068210">
    <property type="component" value="Chromosome"/>
</dbReference>
<evidence type="ECO:0000256" key="7">
    <source>
        <dbReference type="ARBA" id="ARBA00023136"/>
    </source>
</evidence>
<dbReference type="KEGG" id="acx:Achr_40510"/>
<evidence type="ECO:0000256" key="2">
    <source>
        <dbReference type="ARBA" id="ARBA00005417"/>
    </source>
</evidence>
<dbReference type="InterPro" id="IPR050388">
    <property type="entry name" value="ABC_Ni/Peptide_Import"/>
</dbReference>
<dbReference type="SUPFAM" id="SSF52540">
    <property type="entry name" value="P-loop containing nucleoside triphosphate hydrolases"/>
    <property type="match status" value="2"/>
</dbReference>
<proteinExistence type="inferred from homology"/>
<keyword evidence="7" id="KW-0472">Membrane</keyword>
<reference evidence="9 10" key="1">
    <citation type="journal article" date="2015" name="PLoS ONE">
        <title>Azotobacter Genomes: The Genome of Azotobacter chroococcum NCIMB 8003 (ATCC 4412).</title>
        <authorList>
            <person name="Robson R.L."/>
            <person name="Jones R."/>
            <person name="Robson R.M."/>
            <person name="Schwartz A."/>
            <person name="Richardson T.H."/>
        </authorList>
    </citation>
    <scope>NUCLEOTIDE SEQUENCE [LARGE SCALE GENOMIC DNA]</scope>
    <source>
        <strain evidence="9 10">NCIMB 8003</strain>
    </source>
</reference>
<dbReference type="STRING" id="1328314.Achr_40510"/>
<dbReference type="SMART" id="SM00382">
    <property type="entry name" value="AAA"/>
    <property type="match status" value="2"/>
</dbReference>
<evidence type="ECO:0000256" key="4">
    <source>
        <dbReference type="ARBA" id="ARBA00022475"/>
    </source>
</evidence>
<keyword evidence="3" id="KW-0813">Transport</keyword>
<evidence type="ECO:0000256" key="5">
    <source>
        <dbReference type="ARBA" id="ARBA00022741"/>
    </source>
</evidence>
<organism evidence="9 10">
    <name type="scientific">Azotobacter chroococcum NCIMB 8003</name>
    <dbReference type="NCBI Taxonomy" id="1328314"/>
    <lineage>
        <taxon>Bacteria</taxon>
        <taxon>Pseudomonadati</taxon>
        <taxon>Pseudomonadota</taxon>
        <taxon>Gammaproteobacteria</taxon>
        <taxon>Pseudomonadales</taxon>
        <taxon>Pseudomonadaceae</taxon>
        <taxon>Azotobacter</taxon>
    </lineage>
</organism>
<evidence type="ECO:0000256" key="1">
    <source>
        <dbReference type="ARBA" id="ARBA00004417"/>
    </source>
</evidence>
<dbReference type="PANTHER" id="PTHR43297">
    <property type="entry name" value="OLIGOPEPTIDE TRANSPORT ATP-BINDING PROTEIN APPD"/>
    <property type="match status" value="1"/>
</dbReference>
<dbReference type="Gene3D" id="3.40.50.300">
    <property type="entry name" value="P-loop containing nucleotide triphosphate hydrolases"/>
    <property type="match status" value="2"/>
</dbReference>
<dbReference type="PROSITE" id="PS00211">
    <property type="entry name" value="ABC_TRANSPORTER_1"/>
    <property type="match status" value="2"/>
</dbReference>
<evidence type="ECO:0000313" key="9">
    <source>
        <dbReference type="EMBL" id="AJE23436.1"/>
    </source>
</evidence>
<evidence type="ECO:0000256" key="3">
    <source>
        <dbReference type="ARBA" id="ARBA00022448"/>
    </source>
</evidence>
<dbReference type="RefSeq" id="WP_039807204.1">
    <property type="nucleotide sequence ID" value="NZ_CP010415.1"/>
</dbReference>
<name>A0A0C4WRT8_9GAMM</name>
<dbReference type="Pfam" id="PF00005">
    <property type="entry name" value="ABC_tran"/>
    <property type="match status" value="2"/>
</dbReference>
<dbReference type="EMBL" id="CP010415">
    <property type="protein sequence ID" value="AJE23436.1"/>
    <property type="molecule type" value="Genomic_DNA"/>
</dbReference>
<keyword evidence="10" id="KW-1185">Reference proteome</keyword>
<evidence type="ECO:0000256" key="6">
    <source>
        <dbReference type="ARBA" id="ARBA00022840"/>
    </source>
</evidence>
<comment type="similarity">
    <text evidence="2">Belongs to the ABC transporter superfamily.</text>
</comment>
<dbReference type="AlphaFoldDB" id="A0A0C4WRT8"/>
<evidence type="ECO:0000313" key="10">
    <source>
        <dbReference type="Proteomes" id="UP000068210"/>
    </source>
</evidence>
<sequence>MSVLLQIENLSVFAGDRPLLENLSLTLARGERLTILGETGAGKSLLIQAIMGLLPPPLRASGTLRIEGRDIASLSRGELEHLWGRRIAMLPQEPWHALDPLMRSGRQVAEVYGCVLRQDAEQAAANARRDLAGVGLEQAGDKLPGQLSGGMAQRLAFCAATAGGAAIVLADEPTKGLDAGRRDHIADLLRRKGDAGCVLTITHDVDVARRIGGRILVMRDGCLVEEGPADEVLNAPAADYTRQLIDAAPHRWPRTGSRRPRAGGQEPAVLGARGLAKRRGGKQLFRELDLRVERGEIVGLVGDSGCGKSSLGDILLGLLAPDAGIVTRAPGIARHKYLKLYQDPPSAFAPATPLERLFDDLIRLHGLDASRLPPLLEQLRLSPALLERSVHEVSGGELQRLAIARALLLDPVFLFADEPVSRLDPITARDVVQLLTSVATEHRCAVLLVSHDPELVDKVCDRTLRLE</sequence>
<evidence type="ECO:0000259" key="8">
    <source>
        <dbReference type="PROSITE" id="PS50893"/>
    </source>
</evidence>
<dbReference type="InterPro" id="IPR003439">
    <property type="entry name" value="ABC_transporter-like_ATP-bd"/>
</dbReference>